<protein>
    <submittedName>
        <fullName evidence="2">SMI1/KNR4 family protein</fullName>
    </submittedName>
</protein>
<proteinExistence type="predicted"/>
<reference evidence="2 3" key="2">
    <citation type="journal article" date="2023" name="Plant Pathol.">
        <title>Dismantling and reorganizing Pseudomonas marginalis sensu#lato.</title>
        <authorList>
            <person name="Sawada H."/>
            <person name="Fujikawa T."/>
            <person name="Satou M."/>
        </authorList>
    </citation>
    <scope>NUCLEOTIDE SEQUENCE [LARGE SCALE GENOMIC DNA]</scope>
    <source>
        <strain evidence="2 3">MAFF 302030</strain>
    </source>
</reference>
<dbReference type="Gene3D" id="3.40.1580.10">
    <property type="entry name" value="SMI1/KNR4-like"/>
    <property type="match status" value="1"/>
</dbReference>
<accession>A0A9X1YQX1</accession>
<dbReference type="AlphaFoldDB" id="A0A9X1YQX1"/>
<dbReference type="Proteomes" id="UP001155059">
    <property type="component" value="Unassembled WGS sequence"/>
</dbReference>
<evidence type="ECO:0000313" key="3">
    <source>
        <dbReference type="Proteomes" id="UP001155059"/>
    </source>
</evidence>
<feature type="domain" description="Knr4/Smi1-like" evidence="1">
    <location>
        <begin position="72"/>
        <end position="173"/>
    </location>
</feature>
<dbReference type="InterPro" id="IPR037883">
    <property type="entry name" value="Knr4/Smi1-like_sf"/>
</dbReference>
<dbReference type="InterPro" id="IPR018958">
    <property type="entry name" value="Knr4/Smi1-like_dom"/>
</dbReference>
<name>A0A9X1YQX1_9PSED</name>
<sequence>MTIDWNTLFAHCERQAPATRDDIERLIEDLSRPVQPSECRSIIDSQSKPWPTQHKLHASWSPIDPTAWPMPGVTLPPRWLEFLAWSNGGLVTNGEMEFCFFGAADIREFLLAYQIPEYMPLAIPLGLDGAGNFALLDVRQPLQGGEYPIVGAAAGNLGFEDARCLAPGFEAFCRRTESIETTLFDT</sequence>
<evidence type="ECO:0000259" key="1">
    <source>
        <dbReference type="Pfam" id="PF09346"/>
    </source>
</evidence>
<dbReference type="EMBL" id="JALQCW010000004">
    <property type="protein sequence ID" value="MCK9796635.1"/>
    <property type="molecule type" value="Genomic_DNA"/>
</dbReference>
<organism evidence="2 3">
    <name type="scientific">Pseudomonas morbosilactucae</name>
    <dbReference type="NCBI Taxonomy" id="2938197"/>
    <lineage>
        <taxon>Bacteria</taxon>
        <taxon>Pseudomonadati</taxon>
        <taxon>Pseudomonadota</taxon>
        <taxon>Gammaproteobacteria</taxon>
        <taxon>Pseudomonadales</taxon>
        <taxon>Pseudomonadaceae</taxon>
        <taxon>Pseudomonas</taxon>
    </lineage>
</organism>
<dbReference type="RefSeq" id="WP_268264367.1">
    <property type="nucleotide sequence ID" value="NZ_JALQCW010000004.1"/>
</dbReference>
<dbReference type="SUPFAM" id="SSF160631">
    <property type="entry name" value="SMI1/KNR4-like"/>
    <property type="match status" value="1"/>
</dbReference>
<dbReference type="Pfam" id="PF09346">
    <property type="entry name" value="SMI1_KNR4"/>
    <property type="match status" value="1"/>
</dbReference>
<evidence type="ECO:0000313" key="2">
    <source>
        <dbReference type="EMBL" id="MCK9796635.1"/>
    </source>
</evidence>
<gene>
    <name evidence="2" type="ORF">M1B34_02465</name>
</gene>
<reference evidence="2 3" key="1">
    <citation type="journal article" date="2022" name="Int. J. Syst. Evol. Microbiol.">
        <title>Pseudomonas aegrilactucae sp. nov. and Pseudomonas morbosilactucae sp. nov., pathogens causing bacterial rot of lettuce in Japan.</title>
        <authorList>
            <person name="Sawada H."/>
            <person name="Fujikawa T."/>
            <person name="Satou M."/>
        </authorList>
    </citation>
    <scope>NUCLEOTIDE SEQUENCE [LARGE SCALE GENOMIC DNA]</scope>
    <source>
        <strain evidence="2 3">MAFF 302030</strain>
    </source>
</reference>
<comment type="caution">
    <text evidence="2">The sequence shown here is derived from an EMBL/GenBank/DDBJ whole genome shotgun (WGS) entry which is preliminary data.</text>
</comment>